<accession>A0A8S5LMQ1</accession>
<dbReference type="Pfam" id="PF03354">
    <property type="entry name" value="TerL_ATPase"/>
    <property type="match status" value="1"/>
</dbReference>
<dbReference type="Gene3D" id="3.40.50.300">
    <property type="entry name" value="P-loop containing nucleotide triphosphate hydrolases"/>
    <property type="match status" value="1"/>
</dbReference>
<dbReference type="InterPro" id="IPR027417">
    <property type="entry name" value="P-loop_NTPase"/>
</dbReference>
<feature type="domain" description="Terminase large subunit-like ATPase" evidence="1">
    <location>
        <begin position="85"/>
        <end position="258"/>
    </location>
</feature>
<evidence type="ECO:0000259" key="1">
    <source>
        <dbReference type="Pfam" id="PF03354"/>
    </source>
</evidence>
<proteinExistence type="predicted"/>
<dbReference type="PANTHER" id="PTHR41287:SF1">
    <property type="entry name" value="PROTEIN YMFN"/>
    <property type="match status" value="1"/>
</dbReference>
<name>A0A8S5LMQ1_9CAUD</name>
<evidence type="ECO:0000259" key="2">
    <source>
        <dbReference type="Pfam" id="PF20441"/>
    </source>
</evidence>
<sequence length="586" mass="67854">MLIDERTVWTPDNSYLLEYKERCEAGEFIIGQELWLELRNLADDLANDRYIYNRDAALLRMDFMENCVRLTKSPFYGKPMTLMLWQKAFIETVYSFKMAEQSRERGFWIDRFQKILLLVARKNTKSETCSGLGLAEFICGNDGADLVCASNDDRQSNIIYTAIDTMRQMIDPHDRDSKRTQTDIRNTLTNTKLFKLSMKTQNREGFNIDWAILDEIHEMQTNAIAKPIEQSQSVKDNPKSFEITTEGFVDGGYLDDETAAFRAVLNGEKTGIVAERMLPWLYTMDSEQEIWLGNRENRLWEKANPTLAYGIKKWAYLEQQVELARSSTADKIYVFAKDFNVKQNGVAAWLSTDMYTYDAVYNLEDFRGHYCIGAVDLSETTDLCCAKILMMKPDDPTKYVYTQYFIPESKLLPDADDHEAGAKYEQWVKDGYITVTPGNDNDLSLVADWFYSLYTEHDIRLWRCGYDQRFSKDWLKRMRDLGWSAEGDDDMRDLVLIPQNAASLDNALKLTEADLRHQLINYNGNPVDRWCFGNAGIQTDKYGKSLCVKQQPKGKIDGTVTLIILQEMYRRNRTEYAQMTNMQKGG</sequence>
<dbReference type="GO" id="GO:0004519">
    <property type="term" value="F:endonuclease activity"/>
    <property type="evidence" value="ECO:0007669"/>
    <property type="project" value="InterPro"/>
</dbReference>
<dbReference type="PANTHER" id="PTHR41287">
    <property type="match status" value="1"/>
</dbReference>
<evidence type="ECO:0000313" key="3">
    <source>
        <dbReference type="EMBL" id="DAD71163.1"/>
    </source>
</evidence>
<feature type="domain" description="Terminase large subunit-like endonuclease" evidence="2">
    <location>
        <begin position="280"/>
        <end position="566"/>
    </location>
</feature>
<dbReference type="InterPro" id="IPR046461">
    <property type="entry name" value="TerL_ATPase"/>
</dbReference>
<protein>
    <submittedName>
        <fullName evidence="3">Large Terminase</fullName>
    </submittedName>
</protein>
<dbReference type="InterPro" id="IPR005021">
    <property type="entry name" value="Terminase_largesu-like"/>
</dbReference>
<dbReference type="EMBL" id="BK015877">
    <property type="protein sequence ID" value="DAD71163.1"/>
    <property type="molecule type" value="Genomic_DNA"/>
</dbReference>
<dbReference type="Pfam" id="PF20441">
    <property type="entry name" value="TerL_nuclease"/>
    <property type="match status" value="1"/>
</dbReference>
<reference evidence="3" key="1">
    <citation type="journal article" date="2021" name="Proc. Natl. Acad. Sci. U.S.A.">
        <title>A Catalog of Tens of Thousands of Viruses from Human Metagenomes Reveals Hidden Associations with Chronic Diseases.</title>
        <authorList>
            <person name="Tisza M.J."/>
            <person name="Buck C.B."/>
        </authorList>
    </citation>
    <scope>NUCLEOTIDE SEQUENCE</scope>
    <source>
        <strain evidence="3">CtkyH28</strain>
    </source>
</reference>
<dbReference type="InterPro" id="IPR046462">
    <property type="entry name" value="TerL_nuclease"/>
</dbReference>
<organism evidence="3">
    <name type="scientific">Siphoviridae sp. ctkyH28</name>
    <dbReference type="NCBI Taxonomy" id="2827585"/>
    <lineage>
        <taxon>Viruses</taxon>
        <taxon>Duplodnaviria</taxon>
        <taxon>Heunggongvirae</taxon>
        <taxon>Uroviricota</taxon>
        <taxon>Caudoviricetes</taxon>
    </lineage>
</organism>